<dbReference type="SUPFAM" id="SSF51735">
    <property type="entry name" value="NAD(P)-binding Rossmann-fold domains"/>
    <property type="match status" value="1"/>
</dbReference>
<keyword evidence="5" id="KW-1185">Reference proteome</keyword>
<dbReference type="KEGG" id="bpg:Bathy05g02520"/>
<dbReference type="Proteomes" id="UP000198341">
    <property type="component" value="Chromosome 5"/>
</dbReference>
<gene>
    <name evidence="4" type="ORF">Bathy05g02520</name>
</gene>
<keyword evidence="2" id="KW-0560">Oxidoreductase</keyword>
<dbReference type="PANTHER" id="PTHR24320">
    <property type="entry name" value="RETINOL DEHYDROGENASE"/>
    <property type="match status" value="1"/>
</dbReference>
<feature type="compositionally biased region" description="Basic residues" evidence="3">
    <location>
        <begin position="38"/>
        <end position="56"/>
    </location>
</feature>
<dbReference type="Gene3D" id="3.40.50.720">
    <property type="entry name" value="NAD(P)-binding Rossmann-like Domain"/>
    <property type="match status" value="1"/>
</dbReference>
<proteinExistence type="inferred from homology"/>
<feature type="region of interest" description="Disordered" evidence="3">
    <location>
        <begin position="100"/>
        <end position="135"/>
    </location>
</feature>
<reference evidence="4 5" key="1">
    <citation type="submission" date="2011-10" db="EMBL/GenBank/DDBJ databases">
        <authorList>
            <person name="Genoscope - CEA"/>
        </authorList>
    </citation>
    <scope>NUCLEOTIDE SEQUENCE [LARGE SCALE GENOMIC DNA]</scope>
    <source>
        <strain evidence="4 5">RCC 1105</strain>
    </source>
</reference>
<evidence type="ECO:0000256" key="2">
    <source>
        <dbReference type="ARBA" id="ARBA00023002"/>
    </source>
</evidence>
<dbReference type="GO" id="GO:0016491">
    <property type="term" value="F:oxidoreductase activity"/>
    <property type="evidence" value="ECO:0007669"/>
    <property type="project" value="UniProtKB-KW"/>
</dbReference>
<accession>K8EF20</accession>
<sequence>MVHLFAWFLAYAEQMFVSKRRHVLRRWNLSRRREYAREKKKNGREKGVPPKRKPKGKRVAYFVTGWSSGIGFETCLSLLQGHKEEEMVVELHLPTRAFPPGGVGNKGRLREGGDEEANDAGKRLRSEAKSRGLIETGEKEKKNRIVLAKIDLDCATLAIDAGARKRARKYFAENEVDVLIHCAAECNAERKVLVLEEGGVDREAMCNVLGPAVLTKLWRDEMSVNDNREDGGGGAMKKTVVFVGSFTHRARLGVCTRANAKEWINRLDRCASARKEKDFETLGVRYALSKLMVTAYALGKMREEEDRDDSFVRVKVVDPGLCRTKLTRTWPKALRLLYEIPMRTVGLLEHPRKGAERIVRAATLSEDNEKEKEWSNAVAYSHIARDELVQRLCVKAVDGFIERENARGCISY</sequence>
<evidence type="ECO:0000313" key="4">
    <source>
        <dbReference type="EMBL" id="CCO16579.1"/>
    </source>
</evidence>
<dbReference type="PANTHER" id="PTHR24320:SF148">
    <property type="entry name" value="NAD(P)-BINDING ROSSMANN-FOLD SUPERFAMILY PROTEIN"/>
    <property type="match status" value="1"/>
</dbReference>
<evidence type="ECO:0000313" key="5">
    <source>
        <dbReference type="Proteomes" id="UP000198341"/>
    </source>
</evidence>
<evidence type="ECO:0000256" key="3">
    <source>
        <dbReference type="SAM" id="MobiDB-lite"/>
    </source>
</evidence>
<dbReference type="AlphaFoldDB" id="K8EF20"/>
<feature type="region of interest" description="Disordered" evidence="3">
    <location>
        <begin position="35"/>
        <end position="56"/>
    </location>
</feature>
<dbReference type="STRING" id="41875.K8EF20"/>
<organism evidence="4 5">
    <name type="scientific">Bathycoccus prasinos</name>
    <dbReference type="NCBI Taxonomy" id="41875"/>
    <lineage>
        <taxon>Eukaryota</taxon>
        <taxon>Viridiplantae</taxon>
        <taxon>Chlorophyta</taxon>
        <taxon>Mamiellophyceae</taxon>
        <taxon>Mamiellales</taxon>
        <taxon>Bathycoccaceae</taxon>
        <taxon>Bathycoccus</taxon>
    </lineage>
</organism>
<feature type="compositionally biased region" description="Basic and acidic residues" evidence="3">
    <location>
        <begin position="119"/>
        <end position="135"/>
    </location>
</feature>
<dbReference type="InterPro" id="IPR036291">
    <property type="entry name" value="NAD(P)-bd_dom_sf"/>
</dbReference>
<dbReference type="GeneID" id="19015755"/>
<evidence type="ECO:0000256" key="1">
    <source>
        <dbReference type="ARBA" id="ARBA00006484"/>
    </source>
</evidence>
<comment type="similarity">
    <text evidence="1">Belongs to the short-chain dehydrogenases/reductases (SDR) family.</text>
</comment>
<name>K8EF20_9CHLO</name>
<protein>
    <submittedName>
        <fullName evidence="4">Dehydrogenases with different specificities (Related to short-chain alcohol dehydrogenases) (ISS)</fullName>
    </submittedName>
</protein>
<dbReference type="EMBL" id="FO082274">
    <property type="protein sequence ID" value="CCO16579.1"/>
    <property type="molecule type" value="Genomic_DNA"/>
</dbReference>
<dbReference type="RefSeq" id="XP_007513021.1">
    <property type="nucleotide sequence ID" value="XM_007512959.1"/>
</dbReference>